<feature type="region of interest" description="Disordered" evidence="1">
    <location>
        <begin position="749"/>
        <end position="769"/>
    </location>
</feature>
<dbReference type="EMBL" id="CP002117">
    <property type="protein sequence ID" value="ADN36770.1"/>
    <property type="molecule type" value="Genomic_DNA"/>
</dbReference>
<gene>
    <name evidence="2" type="ordered locus">Mpet_2021</name>
</gene>
<dbReference type="GeneID" id="9744502"/>
<proteinExistence type="predicted"/>
<evidence type="ECO:0000256" key="1">
    <source>
        <dbReference type="SAM" id="MobiDB-lite"/>
    </source>
</evidence>
<dbReference type="eggNOG" id="arCOG07809">
    <property type="taxonomic scope" value="Archaea"/>
</dbReference>
<dbReference type="STRING" id="679926.Mpet_2021"/>
<accession>E1RJG4</accession>
<keyword evidence="3" id="KW-1185">Reference proteome</keyword>
<dbReference type="OrthoDB" id="117814at2157"/>
<feature type="compositionally biased region" description="Acidic residues" evidence="1">
    <location>
        <begin position="749"/>
        <end position="764"/>
    </location>
</feature>
<dbReference type="InterPro" id="IPR027417">
    <property type="entry name" value="P-loop_NTPase"/>
</dbReference>
<dbReference type="Proteomes" id="UP000006565">
    <property type="component" value="Chromosome"/>
</dbReference>
<dbReference type="KEGG" id="mpi:Mpet_2021"/>
<name>E1RJG4_METP4</name>
<evidence type="ECO:0000313" key="3">
    <source>
        <dbReference type="Proteomes" id="UP000006565"/>
    </source>
</evidence>
<organism evidence="2 3">
    <name type="scientific">Methanolacinia petrolearia (strain DSM 11571 / OCM 486 / SEBR 4847)</name>
    <name type="common">Methanoplanus petrolearius</name>
    <dbReference type="NCBI Taxonomy" id="679926"/>
    <lineage>
        <taxon>Archaea</taxon>
        <taxon>Methanobacteriati</taxon>
        <taxon>Methanobacteriota</taxon>
        <taxon>Stenosarchaea group</taxon>
        <taxon>Methanomicrobia</taxon>
        <taxon>Methanomicrobiales</taxon>
        <taxon>Methanomicrobiaceae</taxon>
        <taxon>Methanolacinia</taxon>
    </lineage>
</organism>
<evidence type="ECO:0000313" key="2">
    <source>
        <dbReference type="EMBL" id="ADN36770.1"/>
    </source>
</evidence>
<reference evidence="2 3" key="1">
    <citation type="journal article" date="2010" name="Stand. Genomic Sci.">
        <title>Complete genome sequence of Methanoplanus petrolearius type strain (SEBR 4847).</title>
        <authorList>
            <person name="Brambilla E."/>
            <person name="Djao O.D."/>
            <person name="Daligault H."/>
            <person name="Lapidus A."/>
            <person name="Lucas S."/>
            <person name="Hammon N."/>
            <person name="Nolan M."/>
            <person name="Tice H."/>
            <person name="Cheng J.F."/>
            <person name="Han C."/>
            <person name="Tapia R."/>
            <person name="Goodwin L."/>
            <person name="Pitluck S."/>
            <person name="Liolios K."/>
            <person name="Ivanova N."/>
            <person name="Mavromatis K."/>
            <person name="Mikhailova N."/>
            <person name="Pati A."/>
            <person name="Chen A."/>
            <person name="Palaniappan K."/>
            <person name="Land M."/>
            <person name="Hauser L."/>
            <person name="Chang Y.J."/>
            <person name="Jeffries C.D."/>
            <person name="Rohde M."/>
            <person name="Spring S."/>
            <person name="Sikorski J."/>
            <person name="Goker M."/>
            <person name="Woyke T."/>
            <person name="Bristow J."/>
            <person name="Eisen J.A."/>
            <person name="Markowitz V."/>
            <person name="Hugenholtz P."/>
            <person name="Kyrpides N.C."/>
            <person name="Klenk H.P."/>
        </authorList>
    </citation>
    <scope>NUCLEOTIDE SEQUENCE [LARGE SCALE GENOMIC DNA]</scope>
    <source>
        <strain evidence="3">DSM 11571 / OCM 486 / SEBR 4847</strain>
    </source>
</reference>
<dbReference type="AlphaFoldDB" id="E1RJG4"/>
<sequence>MTGEIEKALSILFPAGGVVELRALADYNTHSGYFDDYAALAEKADRINRISDVHGVYVTLNEVNPALLSRRANRVKMKLGRKDATTADADIIRRRWLPVDLDPVRPSGVSSTDEEHEAAISKAEKIAGFLETIGFPRPVLADSGNGAHLLYSIDLPNEDDATALIKDCLTTLDALFSDDTVTVDAANYNAARIWKLYGTISCKGDNTPDRPHRMAKIIEAPEEIETVPAENLRRLATLLPKDQPKPSAKNGEKAINLSRWLSDHGIAVASERPWQGGTLFVLEDCPFSSAHKDGAFAIQFDNGAIYAGCHHNSCGGGKQRWAELRAMHEIKKGKKERAKKRSEPPAPSSPENEESPERTKAIEILRTGDPIAFMLDTFNIEHVGDRIVAECLIMSVVSQSVLNTKGLHVSISGNSGKGKTHACSTMLNLIPPAYRLKGTVSNKALFYHENLRPGTVLLFDDVTMSEDIQELLKSATANFREQIEHRTLTTDRQLRVCKIPDRCVWWLAKVENIGDDQVMNRMLTVWIDDSADEDRAVLEHMKKVEAGEIKPDESAAETCRAMWDILKEDSLNVAIPFATRIQFLASSNRRNPAMLFDLIKCHARLNFCQRKKDEDGSIIAQKEDFDSGKNLYTRINGDTGGQETKLTRNEAAALSAVAKAGMISFSVRHIQELTGLSYYQTYRMFHGYNSRGTSYAGLLEKCPALTCIDTTVTLDEDGYCVRRRENHYTFDIEMYKAWIGGGDVWLDEPFDGGDNDDDDGENDSPDSPADLCSIAADLQQVRKGCCKDQKSEILSGSSKEDDNVCTSTCTDSILRTSAGTQKEGSVSPSNCDSCCESGGAANKINRDNNYHAFTKLSKDIPSLGLQDCCKTLHSGKSAAKVRPLPGVLDHRDFERVNKELGKCDLCGEGKAVFSSKELRTNICERCFGRLLREDLKKEGVR</sequence>
<feature type="region of interest" description="Disordered" evidence="1">
    <location>
        <begin position="332"/>
        <end position="358"/>
    </location>
</feature>
<dbReference type="RefSeq" id="WP_013329947.1">
    <property type="nucleotide sequence ID" value="NC_014507.1"/>
</dbReference>
<dbReference type="HOGENOM" id="CLU_013770_0_0_2"/>
<protein>
    <submittedName>
        <fullName evidence="2">Uncharacterized protein</fullName>
    </submittedName>
</protein>
<dbReference type="SUPFAM" id="SSF52540">
    <property type="entry name" value="P-loop containing nucleoside triphosphate hydrolases"/>
    <property type="match status" value="1"/>
</dbReference>